<dbReference type="PANTHER" id="PTHR12419">
    <property type="entry name" value="OTU DOMAIN CONTAINING PROTEIN"/>
    <property type="match status" value="1"/>
</dbReference>
<keyword evidence="5" id="KW-1185">Reference proteome</keyword>
<protein>
    <submittedName>
        <fullName evidence="4">OTU domain-containing</fullName>
    </submittedName>
</protein>
<feature type="region of interest" description="Disordered" evidence="2">
    <location>
        <begin position="113"/>
        <end position="132"/>
    </location>
</feature>
<dbReference type="Gene3D" id="3.90.70.80">
    <property type="match status" value="1"/>
</dbReference>
<gene>
    <name evidence="4" type="ORF">F383_04472</name>
</gene>
<evidence type="ECO:0000259" key="3">
    <source>
        <dbReference type="Pfam" id="PF02338"/>
    </source>
</evidence>
<dbReference type="CDD" id="cd22751">
    <property type="entry name" value="OTU_plant_OTU9-like"/>
    <property type="match status" value="1"/>
</dbReference>
<dbReference type="Proteomes" id="UP000032142">
    <property type="component" value="Unassembled WGS sequence"/>
</dbReference>
<dbReference type="EMBL" id="KN410166">
    <property type="protein sequence ID" value="KHG18240.1"/>
    <property type="molecule type" value="Genomic_DNA"/>
</dbReference>
<evidence type="ECO:0000313" key="4">
    <source>
        <dbReference type="EMBL" id="KHG18240.1"/>
    </source>
</evidence>
<accession>A0A0B0NZK2</accession>
<evidence type="ECO:0000313" key="5">
    <source>
        <dbReference type="Proteomes" id="UP000032142"/>
    </source>
</evidence>
<reference evidence="5" key="1">
    <citation type="submission" date="2014-09" db="EMBL/GenBank/DDBJ databases">
        <authorList>
            <person name="Mudge J."/>
            <person name="Ramaraj T."/>
            <person name="Lindquist I.E."/>
            <person name="Bharti A.K."/>
            <person name="Sundararajan A."/>
            <person name="Cameron C.T."/>
            <person name="Woodward J.E."/>
            <person name="May G.D."/>
            <person name="Brubaker C."/>
            <person name="Broadhvest J."/>
            <person name="Wilkins T.A."/>
        </authorList>
    </citation>
    <scope>NUCLEOTIDE SEQUENCE</scope>
    <source>
        <strain evidence="5">cv. AKA8401</strain>
    </source>
</reference>
<dbReference type="InterPro" id="IPR050704">
    <property type="entry name" value="Peptidase_C85-like"/>
</dbReference>
<dbReference type="InterPro" id="IPR038765">
    <property type="entry name" value="Papain-like_cys_pep_sf"/>
</dbReference>
<feature type="domain" description="OTU" evidence="3">
    <location>
        <begin position="242"/>
        <end position="322"/>
    </location>
</feature>
<dbReference type="InterPro" id="IPR003323">
    <property type="entry name" value="OTU_dom"/>
</dbReference>
<comment type="similarity">
    <text evidence="1">Belongs to the peptidase C85 family.</text>
</comment>
<sequence>MVTSEQEHDFVKWGLQLFNSDPYANCGYCGVLTQENGEYYTGNSFKEDDHYDAGECCNVENDEAIAHTLQLQELSKLAVVGSPSQGDEEELQLQVSGYTRDCINQSVGDFGSGQGCGEEEQDEITTSSSCSSPEEKLLCEEDRSYSLELTDEFALDGEVGKRLNQMVPVPHIPRINGEIPSVDEATLDHQRLLERLQVYNLVELKVEGDGNCQVSCIHIKAWVPFDIGSLLTLISKVLTPLLFRALSDQVYRTPEHHEFVRRQVVDQLKSCPDIYEGYVPMAYSDYLEKMSESGEWGDHVTLQAAADSYGVKIFVITSFKDTCYIEILPNVQKSKRDVPAFGMKKKKRWRMLRNKHLESTDGYQ</sequence>
<dbReference type="Pfam" id="PF02338">
    <property type="entry name" value="OTU"/>
    <property type="match status" value="1"/>
</dbReference>
<dbReference type="GO" id="GO:0004843">
    <property type="term" value="F:cysteine-type deubiquitinase activity"/>
    <property type="evidence" value="ECO:0007669"/>
    <property type="project" value="TreeGrafter"/>
</dbReference>
<name>A0A0B0NZK2_GOSAR</name>
<proteinExistence type="inferred from homology"/>
<evidence type="ECO:0000256" key="2">
    <source>
        <dbReference type="SAM" id="MobiDB-lite"/>
    </source>
</evidence>
<dbReference type="GO" id="GO:0016579">
    <property type="term" value="P:protein deubiquitination"/>
    <property type="evidence" value="ECO:0007669"/>
    <property type="project" value="TreeGrafter"/>
</dbReference>
<dbReference type="AlphaFoldDB" id="A0A0B0NZK2"/>
<organism evidence="4 5">
    <name type="scientific">Gossypium arboreum</name>
    <name type="common">Tree cotton</name>
    <name type="synonym">Gossypium nanking</name>
    <dbReference type="NCBI Taxonomy" id="29729"/>
    <lineage>
        <taxon>Eukaryota</taxon>
        <taxon>Viridiplantae</taxon>
        <taxon>Streptophyta</taxon>
        <taxon>Embryophyta</taxon>
        <taxon>Tracheophyta</taxon>
        <taxon>Spermatophyta</taxon>
        <taxon>Magnoliopsida</taxon>
        <taxon>eudicotyledons</taxon>
        <taxon>Gunneridae</taxon>
        <taxon>Pentapetalae</taxon>
        <taxon>rosids</taxon>
        <taxon>malvids</taxon>
        <taxon>Malvales</taxon>
        <taxon>Malvaceae</taxon>
        <taxon>Malvoideae</taxon>
        <taxon>Gossypium</taxon>
    </lineage>
</organism>
<evidence type="ECO:0000256" key="1">
    <source>
        <dbReference type="ARBA" id="ARBA00010407"/>
    </source>
</evidence>
<dbReference type="SUPFAM" id="SSF54001">
    <property type="entry name" value="Cysteine proteinases"/>
    <property type="match status" value="1"/>
</dbReference>
<dbReference type="PANTHER" id="PTHR12419:SF90">
    <property type="entry name" value="OS02G0819500 PROTEIN"/>
    <property type="match status" value="1"/>
</dbReference>